<dbReference type="Proteomes" id="UP000504617">
    <property type="component" value="Unplaced"/>
</dbReference>
<protein>
    <submittedName>
        <fullName evidence="2">CWF19-like protein 1</fullName>
    </submittedName>
</protein>
<proteinExistence type="predicted"/>
<dbReference type="CTD" id="55280"/>
<dbReference type="RefSeq" id="XP_013924533.1">
    <property type="nucleotide sequence ID" value="XM_014069058.1"/>
</dbReference>
<accession>A0A6I9YJI8</accession>
<evidence type="ECO:0000313" key="1">
    <source>
        <dbReference type="Proteomes" id="UP000504617"/>
    </source>
</evidence>
<reference evidence="2" key="1">
    <citation type="submission" date="2025-08" db="UniProtKB">
        <authorList>
            <consortium name="RefSeq"/>
        </authorList>
    </citation>
    <scope>IDENTIFICATION</scope>
    <source>
        <tissue evidence="2">Skeletal muscle</tissue>
    </source>
</reference>
<dbReference type="KEGG" id="tsr:106551050"/>
<dbReference type="GeneID" id="106551050"/>
<sequence>MAPEKPLRLLACGDVEGKFGVLYSRVQAVQKKSGAFDFLVCVGNFFGSAQDSEWKDYQTGAKKAPIQTYVLGANNDETVRCFPDVSGCELAENITYLGRKGVFSGASGLQIAYLSGIESTEDPAPAHCFSTKDVIDLKTSLQSTSKFKGVDILLTSCWPKGVEAFGNSSVSSTLEMKRNFTIGFMSSPKTHSLQVECTRVAVNITLIFNMNLVEKADCKE</sequence>
<dbReference type="PANTHER" id="PTHR12072:SF4">
    <property type="entry name" value="CWF19-LIKE PROTEIN 1"/>
    <property type="match status" value="1"/>
</dbReference>
<dbReference type="SUPFAM" id="SSF56300">
    <property type="entry name" value="Metallo-dependent phosphatases"/>
    <property type="match status" value="1"/>
</dbReference>
<dbReference type="GO" id="GO:0000398">
    <property type="term" value="P:mRNA splicing, via spliceosome"/>
    <property type="evidence" value="ECO:0007669"/>
    <property type="project" value="TreeGrafter"/>
</dbReference>
<dbReference type="GO" id="GO:0061632">
    <property type="term" value="F:RNA lariat debranching enzyme activator activity"/>
    <property type="evidence" value="ECO:0007669"/>
    <property type="project" value="TreeGrafter"/>
</dbReference>
<keyword evidence="1" id="KW-1185">Reference proteome</keyword>
<gene>
    <name evidence="2" type="primary">CWF19L1</name>
</gene>
<dbReference type="GO" id="GO:0071014">
    <property type="term" value="C:post-mRNA release spliceosomal complex"/>
    <property type="evidence" value="ECO:0007669"/>
    <property type="project" value="TreeGrafter"/>
</dbReference>
<dbReference type="InterPro" id="IPR040194">
    <property type="entry name" value="Cwf19-like"/>
</dbReference>
<evidence type="ECO:0000313" key="2">
    <source>
        <dbReference type="RefSeq" id="XP_013924533.1"/>
    </source>
</evidence>
<organism evidence="1 2">
    <name type="scientific">Thamnophis sirtalis</name>
    <dbReference type="NCBI Taxonomy" id="35019"/>
    <lineage>
        <taxon>Eukaryota</taxon>
        <taxon>Metazoa</taxon>
        <taxon>Chordata</taxon>
        <taxon>Craniata</taxon>
        <taxon>Vertebrata</taxon>
        <taxon>Euteleostomi</taxon>
        <taxon>Lepidosauria</taxon>
        <taxon>Squamata</taxon>
        <taxon>Bifurcata</taxon>
        <taxon>Unidentata</taxon>
        <taxon>Episquamata</taxon>
        <taxon>Toxicofera</taxon>
        <taxon>Serpentes</taxon>
        <taxon>Colubroidea</taxon>
        <taxon>Colubridae</taxon>
        <taxon>Natricinae</taxon>
        <taxon>Thamnophis</taxon>
    </lineage>
</organism>
<dbReference type="InterPro" id="IPR029052">
    <property type="entry name" value="Metallo-depent_PP-like"/>
</dbReference>
<dbReference type="OrthoDB" id="444325at2759"/>
<dbReference type="CDD" id="cd07380">
    <property type="entry name" value="MPP_CWF19_N"/>
    <property type="match status" value="1"/>
</dbReference>
<dbReference type="PANTHER" id="PTHR12072">
    <property type="entry name" value="CWF19, CELL CYCLE CONTROL PROTEIN"/>
    <property type="match status" value="1"/>
</dbReference>
<name>A0A6I9YJI8_9SAUR</name>
<dbReference type="AlphaFoldDB" id="A0A6I9YJI8"/>